<gene>
    <name evidence="2" type="ORF">SAMN03080598_00376</name>
</gene>
<organism evidence="2 3">
    <name type="scientific">Algoriphagus boritolerans DSM 17298 = JCM 18970</name>
    <dbReference type="NCBI Taxonomy" id="1120964"/>
    <lineage>
        <taxon>Bacteria</taxon>
        <taxon>Pseudomonadati</taxon>
        <taxon>Bacteroidota</taxon>
        <taxon>Cytophagia</taxon>
        <taxon>Cytophagales</taxon>
        <taxon>Cyclobacteriaceae</taxon>
        <taxon>Algoriphagus</taxon>
    </lineage>
</organism>
<dbReference type="EMBL" id="FNVR01000001">
    <property type="protein sequence ID" value="SEF48017.1"/>
    <property type="molecule type" value="Genomic_DNA"/>
</dbReference>
<evidence type="ECO:0000256" key="1">
    <source>
        <dbReference type="SAM" id="Phobius"/>
    </source>
</evidence>
<accession>A0A1H5SE37</accession>
<reference evidence="3" key="1">
    <citation type="submission" date="2016-10" db="EMBL/GenBank/DDBJ databases">
        <authorList>
            <person name="Varghese N."/>
            <person name="Submissions S."/>
        </authorList>
    </citation>
    <scope>NUCLEOTIDE SEQUENCE [LARGE SCALE GENOMIC DNA]</scope>
    <source>
        <strain evidence="3">DSM 17298</strain>
    </source>
</reference>
<evidence type="ECO:0000313" key="3">
    <source>
        <dbReference type="Proteomes" id="UP000236736"/>
    </source>
</evidence>
<evidence type="ECO:0008006" key="4">
    <source>
        <dbReference type="Google" id="ProtNLM"/>
    </source>
</evidence>
<dbReference type="STRING" id="1120964.GCA_001313265_02329"/>
<protein>
    <recommendedName>
        <fullName evidence="4">DUF1574 domain-containing protein</fullName>
    </recommendedName>
</protein>
<dbReference type="AlphaFoldDB" id="A0A1H5SE37"/>
<keyword evidence="1" id="KW-0472">Membrane</keyword>
<dbReference type="OrthoDB" id="631431at2"/>
<evidence type="ECO:0000313" key="2">
    <source>
        <dbReference type="EMBL" id="SEF48017.1"/>
    </source>
</evidence>
<keyword evidence="1" id="KW-0812">Transmembrane</keyword>
<sequence length="310" mass="35563">MKIFVVNLTNFFVPFLFFVIIAIAIPVTPRASKSLLFSSEKKNLLLTTVPNPRIIFVGGSNLSFGLNSQIIKDSLGMNPINTSIHASLGLKYMMESTLKYVKESDIIILVPEYSQYHRSINSGSEELMRIIFDVDILNLMDLSIIQIFNIIPYLPKYGMSKFKITEYFNVKESDIYSVNSFNEFGDAVSHWSLPRQEFRPYPQINTKFNPDVIKCIIQFGNELQKKNAILLISYPGFQSTSYNNSHKQIYNVQNKLEESGLFVIGKADRYKIPDSLMFNTPYHLSKNGVDYRTILLIEDISKALKKLDYN</sequence>
<keyword evidence="1" id="KW-1133">Transmembrane helix</keyword>
<dbReference type="RefSeq" id="WP_146064327.1">
    <property type="nucleotide sequence ID" value="NZ_FNVR01000001.1"/>
</dbReference>
<proteinExistence type="predicted"/>
<feature type="transmembrane region" description="Helical" evidence="1">
    <location>
        <begin position="12"/>
        <end position="32"/>
    </location>
</feature>
<keyword evidence="3" id="KW-1185">Reference proteome</keyword>
<name>A0A1H5SE37_9BACT</name>
<dbReference type="Proteomes" id="UP000236736">
    <property type="component" value="Unassembled WGS sequence"/>
</dbReference>